<dbReference type="InterPro" id="IPR006427">
    <property type="entry name" value="Portal_HK97"/>
</dbReference>
<dbReference type="OrthoDB" id="8112077at2759"/>
<protein>
    <submittedName>
        <fullName evidence="1">Phage portal protein, HK97 family</fullName>
    </submittedName>
</protein>
<gene>
    <name evidence="1" type="ORF">RFI_21131</name>
</gene>
<name>X6MQE6_RETFI</name>
<dbReference type="Pfam" id="PF04860">
    <property type="entry name" value="Phage_portal"/>
    <property type="match status" value="1"/>
</dbReference>
<reference evidence="1 2" key="1">
    <citation type="journal article" date="2013" name="Curr. Biol.">
        <title>The Genome of the Foraminiferan Reticulomyxa filosa.</title>
        <authorList>
            <person name="Glockner G."/>
            <person name="Hulsmann N."/>
            <person name="Schleicher M."/>
            <person name="Noegel A.A."/>
            <person name="Eichinger L."/>
            <person name="Gallinger C."/>
            <person name="Pawlowski J."/>
            <person name="Sierra R."/>
            <person name="Euteneuer U."/>
            <person name="Pillet L."/>
            <person name="Moustafa A."/>
            <person name="Platzer M."/>
            <person name="Groth M."/>
            <person name="Szafranski K."/>
            <person name="Schliwa M."/>
        </authorList>
    </citation>
    <scope>NUCLEOTIDE SEQUENCE [LARGE SCALE GENOMIC DNA]</scope>
</reference>
<evidence type="ECO:0000313" key="1">
    <source>
        <dbReference type="EMBL" id="ETO16228.1"/>
    </source>
</evidence>
<sequence>MIKTGKTLIKKHRILDLLKNPNPSYSGKELLESIYTYRLISGNAYILAVGPKNDLPKEIFALRPDRVMVIAGESYLPAGYCYTIGSKSIDYKVDHITGRSNILHIKNFHPLSDWYGLSSIEAAAYSIDQHNQAGAWNQALLQNGARPSGAIIVKNAEGKPANISADQFARIKNMIDETFSGANNAGRPLLLEGGLEWKEMSLTPKGMDFIASKHSSARDIALAFGMPPQLLGILGDNTFSNLVEARIALWEQTVLPLVESTVERLNHWLGQFFGNEFLLTYDTDSVSALAIRKEKIWDRVESSNFMTVNEKRVAVGLAPIKGGDSL</sequence>
<dbReference type="AlphaFoldDB" id="X6MQE6"/>
<dbReference type="InterPro" id="IPR006944">
    <property type="entry name" value="Phage/GTA_portal"/>
</dbReference>
<dbReference type="NCBIfam" id="TIGR01537">
    <property type="entry name" value="portal_HK97"/>
    <property type="match status" value="1"/>
</dbReference>
<keyword evidence="2" id="KW-1185">Reference proteome</keyword>
<dbReference type="Proteomes" id="UP000023152">
    <property type="component" value="Unassembled WGS sequence"/>
</dbReference>
<organism evidence="1 2">
    <name type="scientific">Reticulomyxa filosa</name>
    <dbReference type="NCBI Taxonomy" id="46433"/>
    <lineage>
        <taxon>Eukaryota</taxon>
        <taxon>Sar</taxon>
        <taxon>Rhizaria</taxon>
        <taxon>Retaria</taxon>
        <taxon>Foraminifera</taxon>
        <taxon>Monothalamids</taxon>
        <taxon>Reticulomyxidae</taxon>
        <taxon>Reticulomyxa</taxon>
    </lineage>
</organism>
<proteinExistence type="predicted"/>
<accession>X6MQE6</accession>
<evidence type="ECO:0000313" key="2">
    <source>
        <dbReference type="Proteomes" id="UP000023152"/>
    </source>
</evidence>
<dbReference type="EMBL" id="ASPP01018462">
    <property type="protein sequence ID" value="ETO16228.1"/>
    <property type="molecule type" value="Genomic_DNA"/>
</dbReference>
<comment type="caution">
    <text evidence="1">The sequence shown here is derived from an EMBL/GenBank/DDBJ whole genome shotgun (WGS) entry which is preliminary data.</text>
</comment>